<dbReference type="InterPro" id="IPR057670">
    <property type="entry name" value="SH3_retrovirus"/>
</dbReference>
<keyword evidence="5" id="KW-1185">Reference proteome</keyword>
<evidence type="ECO:0000313" key="5">
    <source>
        <dbReference type="Proteomes" id="UP001341281"/>
    </source>
</evidence>
<dbReference type="Pfam" id="PF07727">
    <property type="entry name" value="RVT_2"/>
    <property type="match status" value="1"/>
</dbReference>
<evidence type="ECO:0000259" key="2">
    <source>
        <dbReference type="Pfam" id="PF07727"/>
    </source>
</evidence>
<proteinExistence type="predicted"/>
<dbReference type="SUPFAM" id="SSF56672">
    <property type="entry name" value="DNA/RNA polymerases"/>
    <property type="match status" value="1"/>
</dbReference>
<feature type="transmembrane region" description="Helical" evidence="1">
    <location>
        <begin position="6"/>
        <end position="24"/>
    </location>
</feature>
<reference evidence="4 5" key="1">
    <citation type="submission" date="2024-02" db="EMBL/GenBank/DDBJ databases">
        <title>High-quality chromosome-scale genome assembly of Pensacola bahiagrass (Paspalum notatum Flugge var. saurae).</title>
        <authorList>
            <person name="Vega J.M."/>
            <person name="Podio M."/>
            <person name="Orjuela J."/>
            <person name="Siena L.A."/>
            <person name="Pessino S.C."/>
            <person name="Combes M.C."/>
            <person name="Mariac C."/>
            <person name="Albertini E."/>
            <person name="Pupilli F."/>
            <person name="Ortiz J.P.A."/>
            <person name="Leblanc O."/>
        </authorList>
    </citation>
    <scope>NUCLEOTIDE SEQUENCE [LARGE SCALE GENOMIC DNA]</scope>
    <source>
        <strain evidence="4">R1</strain>
        <tissue evidence="4">Leaf</tissue>
    </source>
</reference>
<dbReference type="Pfam" id="PF25597">
    <property type="entry name" value="SH3_retrovirus"/>
    <property type="match status" value="1"/>
</dbReference>
<name>A0AAQ3UPQ3_PASNO</name>
<keyword evidence="1" id="KW-0812">Transmembrane</keyword>
<protein>
    <recommendedName>
        <fullName evidence="6">Reverse transcriptase Ty1/copia-type domain-containing protein</fullName>
    </recommendedName>
</protein>
<keyword evidence="1" id="KW-1133">Transmembrane helix</keyword>
<dbReference type="InterPro" id="IPR043502">
    <property type="entry name" value="DNA/RNA_pol_sf"/>
</dbReference>
<keyword evidence="1" id="KW-0472">Membrane</keyword>
<organism evidence="4 5">
    <name type="scientific">Paspalum notatum var. saurae</name>
    <dbReference type="NCBI Taxonomy" id="547442"/>
    <lineage>
        <taxon>Eukaryota</taxon>
        <taxon>Viridiplantae</taxon>
        <taxon>Streptophyta</taxon>
        <taxon>Embryophyta</taxon>
        <taxon>Tracheophyta</taxon>
        <taxon>Spermatophyta</taxon>
        <taxon>Magnoliopsida</taxon>
        <taxon>Liliopsida</taxon>
        <taxon>Poales</taxon>
        <taxon>Poaceae</taxon>
        <taxon>PACMAD clade</taxon>
        <taxon>Panicoideae</taxon>
        <taxon>Andropogonodae</taxon>
        <taxon>Paspaleae</taxon>
        <taxon>Paspalinae</taxon>
        <taxon>Paspalum</taxon>
    </lineage>
</organism>
<dbReference type="InterPro" id="IPR013103">
    <property type="entry name" value="RVT_2"/>
</dbReference>
<dbReference type="EMBL" id="CP144753">
    <property type="protein sequence ID" value="WVZ94145.1"/>
    <property type="molecule type" value="Genomic_DNA"/>
</dbReference>
<evidence type="ECO:0000313" key="4">
    <source>
        <dbReference type="EMBL" id="WVZ94145.1"/>
    </source>
</evidence>
<dbReference type="AlphaFoldDB" id="A0AAQ3UPQ3"/>
<evidence type="ECO:0000256" key="1">
    <source>
        <dbReference type="SAM" id="Phobius"/>
    </source>
</evidence>
<dbReference type="Proteomes" id="UP001341281">
    <property type="component" value="Chromosome 09"/>
</dbReference>
<evidence type="ECO:0000259" key="3">
    <source>
        <dbReference type="Pfam" id="PF25597"/>
    </source>
</evidence>
<dbReference type="CDD" id="cd09272">
    <property type="entry name" value="RNase_HI_RT_Ty1"/>
    <property type="match status" value="1"/>
</dbReference>
<accession>A0AAQ3UPQ3</accession>
<evidence type="ECO:0008006" key="6">
    <source>
        <dbReference type="Google" id="ProtNLM"/>
    </source>
</evidence>
<feature type="domain" description="Reverse transcriptase Ty1/copia-type" evidence="2">
    <location>
        <begin position="163"/>
        <end position="398"/>
    </location>
</feature>
<sequence length="614" mass="70080">MFLTLFGPKLLILLVMLQIGYILIGRKPNISYFWVFGCKCYILKKVSRLSKFEKKCDDGFFLGYSSNSKAYRVYNKTHGIVEEVYDVEFDETNGSKEESDNLNDVRGEELIKAMNAMAIGDVKPKEVEDDDTIMPNRVDEALQDPELMNAMHEELNNFTQNEELVERPKNYNVIGTKWVFHNKHDEKSIVVRNKARLVAQGYIQVEGLDFGETFSPVARLEAIRILLVFACAHNIKLFQMDCFLNGKISELVYVEQPPSFEDPKKPDQVYKLSKALYGLKQAPQAWYERLRDFLVSKGFKIGKVDTTLFTKLIGNDLFICQIYVDDIIFGSTNASFCEEFGEMMSKEFEMSMIGELCFFLGLQIMQLKDGIFVSQSKYSKDMLKKFGLEDAKPSKTPMGRNGLFELDKEGKLVDQKLYRSMIGSLLYITASRPMLCLCLPMCSVSSLTKRSSFDGHKKNFEYPKGDQFELIGYSDSYYVECKVDRKSTSGSCQFLGWSLVSWSSKKQNSVFLSTTEAEYIAAGSCCAQLLWMKQTLLDYGDNFNKVPLIDHVGKGDISICAIGTEDQLADIFTKLLDEEKFCKLRNELNFYATAEVNMQNVGVMYPRVPHVDDL</sequence>
<dbReference type="PANTHER" id="PTHR11439:SF483">
    <property type="entry name" value="PEPTIDE SYNTHASE GLIP-LIKE, PUTATIVE (AFU_ORTHOLOGUE AFUA_3G12920)-RELATED"/>
    <property type="match status" value="1"/>
</dbReference>
<gene>
    <name evidence="4" type="ORF">U9M48_040076</name>
</gene>
<feature type="domain" description="Retroviral polymerase SH3-like" evidence="3">
    <location>
        <begin position="38"/>
        <end position="99"/>
    </location>
</feature>
<dbReference type="PANTHER" id="PTHR11439">
    <property type="entry name" value="GAG-POL-RELATED RETROTRANSPOSON"/>
    <property type="match status" value="1"/>
</dbReference>